<proteinExistence type="predicted"/>
<name>A0ABS4TYU9_9PSEU</name>
<dbReference type="Proteomes" id="UP001519332">
    <property type="component" value="Unassembled WGS sequence"/>
</dbReference>
<dbReference type="RefSeq" id="WP_281065603.1">
    <property type="nucleotide sequence ID" value="NZ_JAGINW010000001.1"/>
</dbReference>
<evidence type="ECO:0000313" key="1">
    <source>
        <dbReference type="EMBL" id="MBP2329584.1"/>
    </source>
</evidence>
<accession>A0ABS4TYU9</accession>
<evidence type="ECO:0000313" key="2">
    <source>
        <dbReference type="Proteomes" id="UP001519332"/>
    </source>
</evidence>
<keyword evidence="2" id="KW-1185">Reference proteome</keyword>
<reference evidence="1 2" key="1">
    <citation type="submission" date="2021-03" db="EMBL/GenBank/DDBJ databases">
        <title>Sequencing the genomes of 1000 actinobacteria strains.</title>
        <authorList>
            <person name="Klenk H.-P."/>
        </authorList>
    </citation>
    <scope>NUCLEOTIDE SEQUENCE [LARGE SCALE GENOMIC DNA]</scope>
    <source>
        <strain evidence="1 2">DSM 46670</strain>
    </source>
</reference>
<gene>
    <name evidence="1" type="ORF">JOF56_009969</name>
</gene>
<sequence length="42" mass="4564">MNIIVLLIAIGVGLIAAGTCLAVFADEIARIAVKLFRRRDHE</sequence>
<dbReference type="EMBL" id="JAGINW010000001">
    <property type="protein sequence ID" value="MBP2329584.1"/>
    <property type="molecule type" value="Genomic_DNA"/>
</dbReference>
<protein>
    <submittedName>
        <fullName evidence="1">Uncharacterized protein</fullName>
    </submittedName>
</protein>
<organism evidence="1 2">
    <name type="scientific">Kibdelosporangium banguiense</name>
    <dbReference type="NCBI Taxonomy" id="1365924"/>
    <lineage>
        <taxon>Bacteria</taxon>
        <taxon>Bacillati</taxon>
        <taxon>Actinomycetota</taxon>
        <taxon>Actinomycetes</taxon>
        <taxon>Pseudonocardiales</taxon>
        <taxon>Pseudonocardiaceae</taxon>
        <taxon>Kibdelosporangium</taxon>
    </lineage>
</organism>
<comment type="caution">
    <text evidence="1">The sequence shown here is derived from an EMBL/GenBank/DDBJ whole genome shotgun (WGS) entry which is preliminary data.</text>
</comment>